<dbReference type="EMBL" id="CP000301">
    <property type="protein sequence ID" value="ABD88779.1"/>
    <property type="molecule type" value="Genomic_DNA"/>
</dbReference>
<evidence type="ECO:0000256" key="1">
    <source>
        <dbReference type="SAM" id="MobiDB-lite"/>
    </source>
</evidence>
<dbReference type="HOGENOM" id="CLU_397875_0_0_5"/>
<feature type="region of interest" description="Disordered" evidence="1">
    <location>
        <begin position="651"/>
        <end position="672"/>
    </location>
</feature>
<feature type="transmembrane region" description="Helical" evidence="2">
    <location>
        <begin position="81"/>
        <end position="99"/>
    </location>
</feature>
<dbReference type="KEGG" id="rpc:RPC_3237"/>
<gene>
    <name evidence="3" type="ordered locus">RPC_3237</name>
</gene>
<feature type="transmembrane region" description="Helical" evidence="2">
    <location>
        <begin position="175"/>
        <end position="193"/>
    </location>
</feature>
<evidence type="ECO:0000256" key="2">
    <source>
        <dbReference type="SAM" id="Phobius"/>
    </source>
</evidence>
<feature type="transmembrane region" description="Helical" evidence="2">
    <location>
        <begin position="17"/>
        <end position="37"/>
    </location>
</feature>
<protein>
    <submittedName>
        <fullName evidence="3">Uncharacterized protein</fullName>
    </submittedName>
</protein>
<feature type="transmembrane region" description="Helical" evidence="2">
    <location>
        <begin position="111"/>
        <end position="129"/>
    </location>
</feature>
<evidence type="ECO:0000313" key="3">
    <source>
        <dbReference type="EMBL" id="ABD88779.1"/>
    </source>
</evidence>
<proteinExistence type="predicted"/>
<reference evidence="3" key="1">
    <citation type="submission" date="2006-03" db="EMBL/GenBank/DDBJ databases">
        <title>Complete sequence of Rhodopseudomonas palustris BisB18.</title>
        <authorList>
            <consortium name="US DOE Joint Genome Institute"/>
            <person name="Copeland A."/>
            <person name="Lucas S."/>
            <person name="Lapidus A."/>
            <person name="Barry K."/>
            <person name="Detter J.C."/>
            <person name="Glavina del Rio T."/>
            <person name="Hammon N."/>
            <person name="Israni S."/>
            <person name="Dalin E."/>
            <person name="Tice H."/>
            <person name="Pitluck S."/>
            <person name="Chain P."/>
            <person name="Malfatti S."/>
            <person name="Shin M."/>
            <person name="Vergez L."/>
            <person name="Schmutz J."/>
            <person name="Larimer F."/>
            <person name="Land M."/>
            <person name="Hauser L."/>
            <person name="Pelletier D.A."/>
            <person name="Kyrpides N."/>
            <person name="Anderson I."/>
            <person name="Oda Y."/>
            <person name="Harwood C.S."/>
            <person name="Richardson P."/>
        </authorList>
    </citation>
    <scope>NUCLEOTIDE SEQUENCE [LARGE SCALE GENOMIC DNA]</scope>
    <source>
        <strain evidence="3">BisB18</strain>
    </source>
</reference>
<organism evidence="3">
    <name type="scientific">Rhodopseudomonas palustris (strain BisB18)</name>
    <dbReference type="NCBI Taxonomy" id="316056"/>
    <lineage>
        <taxon>Bacteria</taxon>
        <taxon>Pseudomonadati</taxon>
        <taxon>Pseudomonadota</taxon>
        <taxon>Alphaproteobacteria</taxon>
        <taxon>Hyphomicrobiales</taxon>
        <taxon>Nitrobacteraceae</taxon>
        <taxon>Rhodopseudomonas</taxon>
    </lineage>
</organism>
<dbReference type="AlphaFoldDB" id="Q212A7"/>
<keyword evidence="2" id="KW-0812">Transmembrane</keyword>
<sequence length="692" mass="76781">MQSSVAAGWAREAPVSIWPLFFGFVLGVAIGTIATVNKATELHQQAKDWLPTVSWRRLRELAARGPRAVLVALPEMQQVQVLFILVSVWIAGLALILLFSPPWDHTSSRDYILASLVGGATAPWILLHFDSRLQRAPEPDDAQGTAGASRPGRRSKQGPADPPPASRDDFSRYQFMTYVLGAVLLVVLLQPYLARWLPLTNKIEVLGMAFTFAPSRTDRVTAIDTTSTASGSTAISVSRFAQATTLNSRLSNGLINITTNEPFTLADVSDMKGFTALSMMDRDKVYIAYFIHARNAEHGNLEFRRTFANLQAYVDAAGVSIYAPDANFIAKLKDLSRCISDYVQETGDFRLFFLDTKIFLQELTSKVARRWGSPPDAGQQELLDVGNLPSNLAKFAHPRPQSTACKDVDNVVGLLRRVDLDGVGRTPYPAYLIAHYMAAVDSVDSGALILRDWIKYHRLIANDGDSQLERIANEWYNVRALIALGLMPSRFGSVAPTHLALVQFQKTETDRMAALLGVGTAQTWRAFCKKLDQFDGFHKLVGKYLALTYADERNYLFELLRPADFGLPPPGQAELISAEYSPRTYLEEAEAIQQMPECFASAAEPERLPRMLGLFALNAAQLRYSVRLIARGPEAEALTQEILADLERAKQLGKPRRSVSDPDLLDPPDEFDSARLRLGDFSQRFEAERNAQ</sequence>
<keyword evidence="2" id="KW-0472">Membrane</keyword>
<accession>Q212A7</accession>
<keyword evidence="2" id="KW-1133">Transmembrane helix</keyword>
<feature type="region of interest" description="Disordered" evidence="1">
    <location>
        <begin position="136"/>
        <end position="166"/>
    </location>
</feature>
<name>Q212A7_RHOPB</name>